<dbReference type="AlphaFoldDB" id="A0AAD5BP56"/>
<comment type="caution">
    <text evidence="1">The sequence shown here is derived from an EMBL/GenBank/DDBJ whole genome shotgun (WGS) entry which is preliminary data.</text>
</comment>
<reference evidence="1" key="1">
    <citation type="submission" date="2022-06" db="EMBL/GenBank/DDBJ databases">
        <title>Uncovering the hologenomic basis of an extraordinary plant invasion.</title>
        <authorList>
            <person name="Bieker V.C."/>
            <person name="Martin M.D."/>
            <person name="Gilbert T."/>
            <person name="Hodgins K."/>
            <person name="Battlay P."/>
            <person name="Petersen B."/>
            <person name="Wilson J."/>
        </authorList>
    </citation>
    <scope>NUCLEOTIDE SEQUENCE</scope>
    <source>
        <strain evidence="1">AA19_3_7</strain>
        <tissue evidence="1">Leaf</tissue>
    </source>
</reference>
<gene>
    <name evidence="2" type="ORF">M8C21_002333</name>
    <name evidence="1" type="ORF">M8C21_013234</name>
</gene>
<evidence type="ECO:0000313" key="1">
    <source>
        <dbReference type="EMBL" id="KAI7725946.1"/>
    </source>
</evidence>
<evidence type="ECO:0000313" key="3">
    <source>
        <dbReference type="Proteomes" id="UP001206925"/>
    </source>
</evidence>
<protein>
    <submittedName>
        <fullName evidence="1">Uncharacterized protein</fullName>
    </submittedName>
</protein>
<organism evidence="1 3">
    <name type="scientific">Ambrosia artemisiifolia</name>
    <name type="common">Common ragweed</name>
    <dbReference type="NCBI Taxonomy" id="4212"/>
    <lineage>
        <taxon>Eukaryota</taxon>
        <taxon>Viridiplantae</taxon>
        <taxon>Streptophyta</taxon>
        <taxon>Embryophyta</taxon>
        <taxon>Tracheophyta</taxon>
        <taxon>Spermatophyta</taxon>
        <taxon>Magnoliopsida</taxon>
        <taxon>eudicotyledons</taxon>
        <taxon>Gunneridae</taxon>
        <taxon>Pentapetalae</taxon>
        <taxon>asterids</taxon>
        <taxon>campanulids</taxon>
        <taxon>Asterales</taxon>
        <taxon>Asteraceae</taxon>
        <taxon>Asteroideae</taxon>
        <taxon>Heliantheae alliance</taxon>
        <taxon>Heliantheae</taxon>
        <taxon>Ambrosia</taxon>
    </lineage>
</organism>
<sequence length="70" mass="7981">MTKALPLLRYSVLVISSAVATNNIPSARIARVFQLLFSLKLPVFATPLRLQIRYRVARYKFGEENQCLNV</sequence>
<name>A0AAD5BP56_AMBAR</name>
<dbReference type="EMBL" id="JAMZMK010011818">
    <property type="protein sequence ID" value="KAI7725946.1"/>
    <property type="molecule type" value="Genomic_DNA"/>
</dbReference>
<evidence type="ECO:0000313" key="2">
    <source>
        <dbReference type="EMBL" id="KAI7747412.1"/>
    </source>
</evidence>
<keyword evidence="3" id="KW-1185">Reference proteome</keyword>
<dbReference type="EMBL" id="JAMZMK010006763">
    <property type="protein sequence ID" value="KAI7747412.1"/>
    <property type="molecule type" value="Genomic_DNA"/>
</dbReference>
<accession>A0AAD5BP56</accession>
<proteinExistence type="predicted"/>
<dbReference type="Proteomes" id="UP001206925">
    <property type="component" value="Unassembled WGS sequence"/>
</dbReference>